<proteinExistence type="inferred from homology"/>
<organism evidence="12 13">
    <name type="scientific">Nematostella vectensis</name>
    <name type="common">Starlet sea anemone</name>
    <dbReference type="NCBI Taxonomy" id="45351"/>
    <lineage>
        <taxon>Eukaryota</taxon>
        <taxon>Metazoa</taxon>
        <taxon>Cnidaria</taxon>
        <taxon>Anthozoa</taxon>
        <taxon>Hexacorallia</taxon>
        <taxon>Actiniaria</taxon>
        <taxon>Edwardsiidae</taxon>
        <taxon>Nematostella</taxon>
    </lineage>
</organism>
<dbReference type="PANTHER" id="PTHR22883:SF475">
    <property type="entry name" value="PALMITOYLTRANSFERASE ZDHHC23"/>
    <property type="match status" value="1"/>
</dbReference>
<keyword evidence="9 10" id="KW-0012">Acyltransferase</keyword>
<dbReference type="PANTHER" id="PTHR22883">
    <property type="entry name" value="ZINC FINGER DHHC DOMAIN CONTAINING PROTEIN"/>
    <property type="match status" value="1"/>
</dbReference>
<evidence type="ECO:0000256" key="2">
    <source>
        <dbReference type="ARBA" id="ARBA00022679"/>
    </source>
</evidence>
<comment type="catalytic activity">
    <reaction evidence="10">
        <text>L-cysteinyl-[protein] + hexadecanoyl-CoA = S-hexadecanoyl-L-cysteinyl-[protein] + CoA</text>
        <dbReference type="Rhea" id="RHEA:36683"/>
        <dbReference type="Rhea" id="RHEA-COMP:10131"/>
        <dbReference type="Rhea" id="RHEA-COMP:11032"/>
        <dbReference type="ChEBI" id="CHEBI:29950"/>
        <dbReference type="ChEBI" id="CHEBI:57287"/>
        <dbReference type="ChEBI" id="CHEBI:57379"/>
        <dbReference type="ChEBI" id="CHEBI:74151"/>
        <dbReference type="EC" id="2.3.1.225"/>
    </reaction>
</comment>
<keyword evidence="7" id="KW-0564">Palmitate</keyword>
<accession>A7SIV7</accession>
<keyword evidence="13" id="KW-1185">Reference proteome</keyword>
<dbReference type="GO" id="GO:0005794">
    <property type="term" value="C:Golgi apparatus"/>
    <property type="evidence" value="ECO:0000318"/>
    <property type="project" value="GO_Central"/>
</dbReference>
<feature type="transmembrane region" description="Helical" evidence="10">
    <location>
        <begin position="151"/>
        <end position="169"/>
    </location>
</feature>
<dbReference type="GO" id="GO:0019706">
    <property type="term" value="F:protein-cysteine S-palmitoyltransferase activity"/>
    <property type="evidence" value="ECO:0000318"/>
    <property type="project" value="GO_Central"/>
</dbReference>
<evidence type="ECO:0000259" key="11">
    <source>
        <dbReference type="Pfam" id="PF01529"/>
    </source>
</evidence>
<evidence type="ECO:0000256" key="1">
    <source>
        <dbReference type="ARBA" id="ARBA00004166"/>
    </source>
</evidence>
<reference evidence="12 13" key="1">
    <citation type="journal article" date="2007" name="Science">
        <title>Sea anemone genome reveals ancestral eumetazoan gene repertoire and genomic organization.</title>
        <authorList>
            <person name="Putnam N.H."/>
            <person name="Srivastava M."/>
            <person name="Hellsten U."/>
            <person name="Dirks B."/>
            <person name="Chapman J."/>
            <person name="Salamov A."/>
            <person name="Terry A."/>
            <person name="Shapiro H."/>
            <person name="Lindquist E."/>
            <person name="Kapitonov V.V."/>
            <person name="Jurka J."/>
            <person name="Genikhovich G."/>
            <person name="Grigoriev I.V."/>
            <person name="Lucas S.M."/>
            <person name="Steele R.E."/>
            <person name="Finnerty J.R."/>
            <person name="Technau U."/>
            <person name="Martindale M.Q."/>
            <person name="Rokhsar D.S."/>
        </authorList>
    </citation>
    <scope>NUCLEOTIDE SEQUENCE [LARGE SCALE GENOMIC DNA]</scope>
    <source>
        <strain evidence="13">CH2 X CH6</strain>
    </source>
</reference>
<keyword evidence="3 10" id="KW-0812">Transmembrane</keyword>
<feature type="transmembrane region" description="Helical" evidence="10">
    <location>
        <begin position="284"/>
        <end position="306"/>
    </location>
</feature>
<evidence type="ECO:0000256" key="4">
    <source>
        <dbReference type="ARBA" id="ARBA00022989"/>
    </source>
</evidence>
<keyword evidence="8" id="KW-0449">Lipoprotein</keyword>
<evidence type="ECO:0000256" key="7">
    <source>
        <dbReference type="ARBA" id="ARBA00023139"/>
    </source>
</evidence>
<evidence type="ECO:0000256" key="5">
    <source>
        <dbReference type="ARBA" id="ARBA00023034"/>
    </source>
</evidence>
<evidence type="ECO:0000256" key="8">
    <source>
        <dbReference type="ARBA" id="ARBA00023288"/>
    </source>
</evidence>
<dbReference type="GO" id="GO:0006612">
    <property type="term" value="P:protein targeting to membrane"/>
    <property type="evidence" value="ECO:0000318"/>
    <property type="project" value="GO_Central"/>
</dbReference>
<keyword evidence="2 10" id="KW-0808">Transferase</keyword>
<keyword evidence="5" id="KW-0333">Golgi apparatus</keyword>
<evidence type="ECO:0000256" key="10">
    <source>
        <dbReference type="RuleBase" id="RU079119"/>
    </source>
</evidence>
<feature type="domain" description="Palmitoyltransferase DHHC" evidence="11">
    <location>
        <begin position="205"/>
        <end position="321"/>
    </location>
</feature>
<feature type="transmembrane region" description="Helical" evidence="10">
    <location>
        <begin position="253"/>
        <end position="272"/>
    </location>
</feature>
<dbReference type="EC" id="2.3.1.225" evidence="10"/>
<dbReference type="Pfam" id="PF01529">
    <property type="entry name" value="DHHC"/>
    <property type="match status" value="1"/>
</dbReference>
<dbReference type="eggNOG" id="KOG1311">
    <property type="taxonomic scope" value="Eukaryota"/>
</dbReference>
<evidence type="ECO:0000313" key="13">
    <source>
        <dbReference type="Proteomes" id="UP000001593"/>
    </source>
</evidence>
<protein>
    <recommendedName>
        <fullName evidence="10">Palmitoyltransferase</fullName>
        <ecNumber evidence="10">2.3.1.225</ecNumber>
    </recommendedName>
</protein>
<dbReference type="AlphaFoldDB" id="A7SIV7"/>
<dbReference type="OMA" id="GNWSEFM"/>
<keyword evidence="4 10" id="KW-1133">Transmembrane helix</keyword>
<dbReference type="EMBL" id="DS469672">
    <property type="protein sequence ID" value="EDO36348.1"/>
    <property type="molecule type" value="Genomic_DNA"/>
</dbReference>
<feature type="transmembrane region" description="Helical" evidence="10">
    <location>
        <begin position="124"/>
        <end position="145"/>
    </location>
</feature>
<dbReference type="GO" id="GO:0005783">
    <property type="term" value="C:endoplasmic reticulum"/>
    <property type="evidence" value="ECO:0000318"/>
    <property type="project" value="GO_Central"/>
</dbReference>
<keyword evidence="6 10" id="KW-0472">Membrane</keyword>
<dbReference type="GO" id="GO:0072659">
    <property type="term" value="P:protein localization to plasma membrane"/>
    <property type="evidence" value="ECO:0000318"/>
    <property type="project" value="GO_Central"/>
</dbReference>
<dbReference type="HOGENOM" id="CLU_055455_0_0_1"/>
<dbReference type="InParanoid" id="A7SIV7"/>
<comment type="similarity">
    <text evidence="10">Belongs to the DHHC palmitoyltransferase family.</text>
</comment>
<name>A7SIV7_NEMVE</name>
<evidence type="ECO:0000256" key="3">
    <source>
        <dbReference type="ARBA" id="ARBA00022692"/>
    </source>
</evidence>
<dbReference type="InterPro" id="IPR039859">
    <property type="entry name" value="PFA4/ZDH16/20/ERF2-like"/>
</dbReference>
<feature type="transmembrane region" description="Helical" evidence="10">
    <location>
        <begin position="96"/>
        <end position="115"/>
    </location>
</feature>
<sequence>MASDASPLCCCEYKNIKGERTHLLALCCDCEDLDNAVDQCLKGKKVPFTRCSVIHNVITDRLRIPWPKGAKKLNMEFVIPVVLLPSSLYFASRNFIFTVLSLVYLPLFVFVYYVYSLRTRKRTWFFVSWASTSVIGIYVVFLIHISSALHLQSTVFVTLGTIATIYFYYRVINSETKLNLFAEVSDQVERQNTDNGKLNNGVKSYERLTCCFCTYGPFHRSKHCRICGYCVPRSDHHCVWTNCCIGHHNQGKFLLAILSFVMTGGWGIHLSLSTICKPVTNAWAALMFVCTFYGVVFVLAMSMLLAQQLVFISLNITGDEWRRSPRSKSLLQVLRTNPHYKGFLQNWKDFLFLKRDKGLKARYELV</sequence>
<comment type="domain">
    <text evidence="10">The DHHC domain is required for palmitoyltransferase activity.</text>
</comment>
<gene>
    <name evidence="12" type="ORF">NEMVEDRAFT_v1g245544</name>
</gene>
<dbReference type="PhylomeDB" id="A7SIV7"/>
<dbReference type="InterPro" id="IPR001594">
    <property type="entry name" value="Palmitoyltrfase_DHHC"/>
</dbReference>
<evidence type="ECO:0000256" key="6">
    <source>
        <dbReference type="ARBA" id="ARBA00023136"/>
    </source>
</evidence>
<dbReference type="STRING" id="45351.A7SIV7"/>
<dbReference type="Proteomes" id="UP000001593">
    <property type="component" value="Unassembled WGS sequence"/>
</dbReference>
<evidence type="ECO:0000256" key="9">
    <source>
        <dbReference type="ARBA" id="ARBA00023315"/>
    </source>
</evidence>
<evidence type="ECO:0000313" key="12">
    <source>
        <dbReference type="EMBL" id="EDO36348.1"/>
    </source>
</evidence>
<comment type="subcellular location">
    <subcellularLocation>
        <location evidence="1">Golgi apparatus</location>
        <location evidence="1">trans-Golgi network membrane</location>
        <topology evidence="1">Multi-pass membrane protein</topology>
    </subcellularLocation>
</comment>
<dbReference type="PROSITE" id="PS50216">
    <property type="entry name" value="DHHC"/>
    <property type="match status" value="1"/>
</dbReference>